<gene>
    <name evidence="1" type="ORF">CY34DRAFT_804002</name>
</gene>
<keyword evidence="2" id="KW-1185">Reference proteome</keyword>
<evidence type="ECO:0000313" key="1">
    <source>
        <dbReference type="EMBL" id="KIK43245.1"/>
    </source>
</evidence>
<organism evidence="1 2">
    <name type="scientific">Suillus luteus UH-Slu-Lm8-n1</name>
    <dbReference type="NCBI Taxonomy" id="930992"/>
    <lineage>
        <taxon>Eukaryota</taxon>
        <taxon>Fungi</taxon>
        <taxon>Dikarya</taxon>
        <taxon>Basidiomycota</taxon>
        <taxon>Agaricomycotina</taxon>
        <taxon>Agaricomycetes</taxon>
        <taxon>Agaricomycetidae</taxon>
        <taxon>Boletales</taxon>
        <taxon>Suillineae</taxon>
        <taxon>Suillaceae</taxon>
        <taxon>Suillus</taxon>
    </lineage>
</organism>
<dbReference type="Proteomes" id="UP000054485">
    <property type="component" value="Unassembled WGS sequence"/>
</dbReference>
<accession>A0A0D0A000</accession>
<name>A0A0D0A000_9AGAM</name>
<dbReference type="InParanoid" id="A0A0D0A000"/>
<dbReference type="HOGENOM" id="CLU_2887372_0_0_1"/>
<reference evidence="1 2" key="1">
    <citation type="submission" date="2014-04" db="EMBL/GenBank/DDBJ databases">
        <authorList>
            <consortium name="DOE Joint Genome Institute"/>
            <person name="Kuo A."/>
            <person name="Ruytinx J."/>
            <person name="Rineau F."/>
            <person name="Colpaert J."/>
            <person name="Kohler A."/>
            <person name="Nagy L.G."/>
            <person name="Floudas D."/>
            <person name="Copeland A."/>
            <person name="Barry K.W."/>
            <person name="Cichocki N."/>
            <person name="Veneault-Fourrey C."/>
            <person name="LaButti K."/>
            <person name="Lindquist E.A."/>
            <person name="Lipzen A."/>
            <person name="Lundell T."/>
            <person name="Morin E."/>
            <person name="Murat C."/>
            <person name="Sun H."/>
            <person name="Tunlid A."/>
            <person name="Henrissat B."/>
            <person name="Grigoriev I.V."/>
            <person name="Hibbett D.S."/>
            <person name="Martin F."/>
            <person name="Nordberg H.P."/>
            <person name="Cantor M.N."/>
            <person name="Hua S.X."/>
        </authorList>
    </citation>
    <scope>NUCLEOTIDE SEQUENCE [LARGE SCALE GENOMIC DNA]</scope>
    <source>
        <strain evidence="1 2">UH-Slu-Lm8-n1</strain>
    </source>
</reference>
<dbReference type="AlphaFoldDB" id="A0A0D0A000"/>
<proteinExistence type="predicted"/>
<protein>
    <submittedName>
        <fullName evidence="1">Uncharacterized protein</fullName>
    </submittedName>
</protein>
<sequence>MFDPGSYYHLSRAFKFILDSSKSFAPVHGSNFWTSGVCSRILSLSPLGYGHTDSCLMQEGNVY</sequence>
<dbReference type="EMBL" id="KN835217">
    <property type="protein sequence ID" value="KIK43245.1"/>
    <property type="molecule type" value="Genomic_DNA"/>
</dbReference>
<evidence type="ECO:0000313" key="2">
    <source>
        <dbReference type="Proteomes" id="UP000054485"/>
    </source>
</evidence>
<reference evidence="2" key="2">
    <citation type="submission" date="2015-01" db="EMBL/GenBank/DDBJ databases">
        <title>Evolutionary Origins and Diversification of the Mycorrhizal Mutualists.</title>
        <authorList>
            <consortium name="DOE Joint Genome Institute"/>
            <consortium name="Mycorrhizal Genomics Consortium"/>
            <person name="Kohler A."/>
            <person name="Kuo A."/>
            <person name="Nagy L.G."/>
            <person name="Floudas D."/>
            <person name="Copeland A."/>
            <person name="Barry K.W."/>
            <person name="Cichocki N."/>
            <person name="Veneault-Fourrey C."/>
            <person name="LaButti K."/>
            <person name="Lindquist E.A."/>
            <person name="Lipzen A."/>
            <person name="Lundell T."/>
            <person name="Morin E."/>
            <person name="Murat C."/>
            <person name="Riley R."/>
            <person name="Ohm R."/>
            <person name="Sun H."/>
            <person name="Tunlid A."/>
            <person name="Henrissat B."/>
            <person name="Grigoriev I.V."/>
            <person name="Hibbett D.S."/>
            <person name="Martin F."/>
        </authorList>
    </citation>
    <scope>NUCLEOTIDE SEQUENCE [LARGE SCALE GENOMIC DNA]</scope>
    <source>
        <strain evidence="2">UH-Slu-Lm8-n1</strain>
    </source>
</reference>